<dbReference type="EMBL" id="QQAW01000016">
    <property type="protein sequence ID" value="RDI34179.1"/>
    <property type="molecule type" value="Genomic_DNA"/>
</dbReference>
<reference evidence="2 3" key="1">
    <citation type="submission" date="2018-07" db="EMBL/GenBank/DDBJ databases">
        <title>Genomic Encyclopedia of Type Strains, Phase IV (KMG-IV): sequencing the most valuable type-strain genomes for metagenomic binning, comparative biology and taxonomic classification.</title>
        <authorList>
            <person name="Goeker M."/>
        </authorList>
    </citation>
    <scope>NUCLEOTIDE SEQUENCE [LARGE SCALE GENOMIC DNA]</scope>
    <source>
        <strain evidence="2 3">DSM 5603</strain>
    </source>
</reference>
<evidence type="ECO:0000313" key="2">
    <source>
        <dbReference type="EMBL" id="RDI34179.1"/>
    </source>
</evidence>
<dbReference type="EMBL" id="JABEQI010000016">
    <property type="protein sequence ID" value="MBB2188203.1"/>
    <property type="molecule type" value="Genomic_DNA"/>
</dbReference>
<evidence type="ECO:0000313" key="4">
    <source>
        <dbReference type="Proteomes" id="UP000562982"/>
    </source>
</evidence>
<reference evidence="1 4" key="2">
    <citation type="submission" date="2020-04" db="EMBL/GenBank/DDBJ databases">
        <title>Description of novel Gluconacetobacter.</title>
        <authorList>
            <person name="Sombolestani A."/>
        </authorList>
    </citation>
    <scope>NUCLEOTIDE SEQUENCE [LARGE SCALE GENOMIC DNA]</scope>
    <source>
        <strain evidence="1 4">LMG 1382</strain>
    </source>
</reference>
<proteinExistence type="predicted"/>
<name>A0A370FUR9_GLULI</name>
<dbReference type="AlphaFoldDB" id="A0A370FUR9"/>
<dbReference type="Proteomes" id="UP000562982">
    <property type="component" value="Unassembled WGS sequence"/>
</dbReference>
<evidence type="ECO:0000313" key="3">
    <source>
        <dbReference type="Proteomes" id="UP000254958"/>
    </source>
</evidence>
<dbReference type="Proteomes" id="UP000254958">
    <property type="component" value="Unassembled WGS sequence"/>
</dbReference>
<protein>
    <submittedName>
        <fullName evidence="2">Uncharacterized protein</fullName>
    </submittedName>
</protein>
<sequence length="92" mass="11084">MESLDTTFERMKLFEQSLGRFNDRLAETYRFLAERHDAARDDWQDKFARDYEAAWAPLESGLRQWCTKEGPQYLAVMEEKARLLQRYLDGDW</sequence>
<dbReference type="RefSeq" id="WP_114729401.1">
    <property type="nucleotide sequence ID" value="NZ_BJMI01000026.1"/>
</dbReference>
<gene>
    <name evidence="2" type="ORF">C7453_11641</name>
    <name evidence="1" type="ORF">HLH32_17855</name>
</gene>
<evidence type="ECO:0000313" key="1">
    <source>
        <dbReference type="EMBL" id="MBB2188203.1"/>
    </source>
</evidence>
<keyword evidence="3" id="KW-1185">Reference proteome</keyword>
<dbReference type="Gene3D" id="1.10.287.850">
    <property type="entry name" value="HP0062-like domain"/>
    <property type="match status" value="1"/>
</dbReference>
<organism evidence="2 3">
    <name type="scientific">Gluconacetobacter liquefaciens</name>
    <name type="common">Acetobacter liquefaciens</name>
    <dbReference type="NCBI Taxonomy" id="89584"/>
    <lineage>
        <taxon>Bacteria</taxon>
        <taxon>Pseudomonadati</taxon>
        <taxon>Pseudomonadota</taxon>
        <taxon>Alphaproteobacteria</taxon>
        <taxon>Acetobacterales</taxon>
        <taxon>Acetobacteraceae</taxon>
        <taxon>Gluconacetobacter</taxon>
    </lineage>
</organism>
<comment type="caution">
    <text evidence="2">The sequence shown here is derived from an EMBL/GenBank/DDBJ whole genome shotgun (WGS) entry which is preliminary data.</text>
</comment>
<accession>A0A370FUR9</accession>